<feature type="compositionally biased region" description="Basic residues" evidence="2">
    <location>
        <begin position="1"/>
        <end position="20"/>
    </location>
</feature>
<dbReference type="Pfam" id="PF02810">
    <property type="entry name" value="SEC-C"/>
    <property type="match status" value="1"/>
</dbReference>
<dbReference type="Gene3D" id="3.10.450.50">
    <property type="match status" value="1"/>
</dbReference>
<dbReference type="InterPro" id="IPR038765">
    <property type="entry name" value="Papain-like_cys_pep_sf"/>
</dbReference>
<comment type="caution">
    <text evidence="4">The sequence shown here is derived from an EMBL/GenBank/DDBJ whole genome shotgun (WGS) entry which is preliminary data.</text>
</comment>
<protein>
    <recommendedName>
        <fullName evidence="3">OTU domain-containing protein</fullName>
    </recommendedName>
</protein>
<dbReference type="PANTHER" id="PTHR12419:SF7">
    <property type="entry name" value="OTU DOMAIN-CONTAINING PROTEIN 3"/>
    <property type="match status" value="1"/>
</dbReference>
<dbReference type="FunFam" id="3.90.70.80:FF:000009">
    <property type="entry name" value="OTU domain-containing protein 3"/>
    <property type="match status" value="1"/>
</dbReference>
<dbReference type="SUPFAM" id="SSF103642">
    <property type="entry name" value="Sec-C motif"/>
    <property type="match status" value="1"/>
</dbReference>
<gene>
    <name evidence="4" type="ORF">SLEP1_g8220</name>
</gene>
<feature type="region of interest" description="Disordered" evidence="2">
    <location>
        <begin position="1"/>
        <end position="24"/>
    </location>
</feature>
<dbReference type="Pfam" id="PF02338">
    <property type="entry name" value="OTU"/>
    <property type="match status" value="1"/>
</dbReference>
<dbReference type="CDD" id="cd22771">
    <property type="entry name" value="OTU_plant_OTU7-like"/>
    <property type="match status" value="1"/>
</dbReference>
<dbReference type="PROSITE" id="PS50802">
    <property type="entry name" value="OTU"/>
    <property type="match status" value="1"/>
</dbReference>
<evidence type="ECO:0000313" key="5">
    <source>
        <dbReference type="Proteomes" id="UP001054252"/>
    </source>
</evidence>
<accession>A0AAV5I6Y0</accession>
<comment type="similarity">
    <text evidence="1">Belongs to the peptidase C85 family.</text>
</comment>
<name>A0AAV5I6Y0_9ROSI</name>
<sequence length="341" mass="37848">MVKTKQQKSKSKKQTHIKKQGKQEDISQLRAQLDTLGLKIIQVTADGNCFFRALADQLEGNEDEHGKYRSMVVQYIVSNRETFEPFIEDDVPFDEYCQSMGKDGYWAGHMELQAASLVTQSNICIHRNMTPRWYIKNFDSCRTQMVHLSYHDGEHYNSVRLKEDTCSGPARPIIIKADADLSASSNQAKAGVTKSKGEACDGSINQGSIKLVMAGSGCENAEKVEQVLLQVHGDADAAIEFLVAERETEEGAVENDSLSCNTNAYDDDVNERSGKHKEEPVREKSKDDLFSNSTEGASDSRPDAKKISRNKVCPCGSKKKYKACCGAVSGRSSVKFLMYTT</sequence>
<feature type="compositionally biased region" description="Basic and acidic residues" evidence="2">
    <location>
        <begin position="270"/>
        <end position="289"/>
    </location>
</feature>
<proteinExistence type="inferred from homology"/>
<evidence type="ECO:0000256" key="2">
    <source>
        <dbReference type="SAM" id="MobiDB-lite"/>
    </source>
</evidence>
<dbReference type="InterPro" id="IPR050704">
    <property type="entry name" value="Peptidase_C85-like"/>
</dbReference>
<organism evidence="4 5">
    <name type="scientific">Rubroshorea leprosula</name>
    <dbReference type="NCBI Taxonomy" id="152421"/>
    <lineage>
        <taxon>Eukaryota</taxon>
        <taxon>Viridiplantae</taxon>
        <taxon>Streptophyta</taxon>
        <taxon>Embryophyta</taxon>
        <taxon>Tracheophyta</taxon>
        <taxon>Spermatophyta</taxon>
        <taxon>Magnoliopsida</taxon>
        <taxon>eudicotyledons</taxon>
        <taxon>Gunneridae</taxon>
        <taxon>Pentapetalae</taxon>
        <taxon>rosids</taxon>
        <taxon>malvids</taxon>
        <taxon>Malvales</taxon>
        <taxon>Dipterocarpaceae</taxon>
        <taxon>Rubroshorea</taxon>
    </lineage>
</organism>
<dbReference type="Proteomes" id="UP001054252">
    <property type="component" value="Unassembled WGS sequence"/>
</dbReference>
<dbReference type="InterPro" id="IPR003323">
    <property type="entry name" value="OTU_dom"/>
</dbReference>
<dbReference type="GO" id="GO:0004843">
    <property type="term" value="F:cysteine-type deubiquitinase activity"/>
    <property type="evidence" value="ECO:0007669"/>
    <property type="project" value="TreeGrafter"/>
</dbReference>
<evidence type="ECO:0000259" key="3">
    <source>
        <dbReference type="PROSITE" id="PS50802"/>
    </source>
</evidence>
<dbReference type="GO" id="GO:0016579">
    <property type="term" value="P:protein deubiquitination"/>
    <property type="evidence" value="ECO:0007669"/>
    <property type="project" value="TreeGrafter"/>
</dbReference>
<evidence type="ECO:0000313" key="4">
    <source>
        <dbReference type="EMBL" id="GKU94775.1"/>
    </source>
</evidence>
<dbReference type="SUPFAM" id="SSF54001">
    <property type="entry name" value="Cysteine proteinases"/>
    <property type="match status" value="1"/>
</dbReference>
<dbReference type="PANTHER" id="PTHR12419">
    <property type="entry name" value="OTU DOMAIN CONTAINING PROTEIN"/>
    <property type="match status" value="1"/>
</dbReference>
<keyword evidence="5" id="KW-1185">Reference proteome</keyword>
<feature type="region of interest" description="Disordered" evidence="2">
    <location>
        <begin position="250"/>
        <end position="307"/>
    </location>
</feature>
<feature type="domain" description="OTU" evidence="3">
    <location>
        <begin position="38"/>
        <end position="162"/>
    </location>
</feature>
<dbReference type="InterPro" id="IPR004027">
    <property type="entry name" value="SEC_C_motif"/>
</dbReference>
<dbReference type="Gene3D" id="3.90.70.80">
    <property type="match status" value="1"/>
</dbReference>
<dbReference type="AlphaFoldDB" id="A0AAV5I6Y0"/>
<dbReference type="EMBL" id="BPVZ01000008">
    <property type="protein sequence ID" value="GKU94775.1"/>
    <property type="molecule type" value="Genomic_DNA"/>
</dbReference>
<reference evidence="4 5" key="1">
    <citation type="journal article" date="2021" name="Commun. Biol.">
        <title>The genome of Shorea leprosula (Dipterocarpaceae) highlights the ecological relevance of drought in aseasonal tropical rainforests.</title>
        <authorList>
            <person name="Ng K.K.S."/>
            <person name="Kobayashi M.J."/>
            <person name="Fawcett J.A."/>
            <person name="Hatakeyama M."/>
            <person name="Paape T."/>
            <person name="Ng C.H."/>
            <person name="Ang C.C."/>
            <person name="Tnah L.H."/>
            <person name="Lee C.T."/>
            <person name="Nishiyama T."/>
            <person name="Sese J."/>
            <person name="O'Brien M.J."/>
            <person name="Copetti D."/>
            <person name="Mohd Noor M.I."/>
            <person name="Ong R.C."/>
            <person name="Putra M."/>
            <person name="Sireger I.Z."/>
            <person name="Indrioko S."/>
            <person name="Kosugi Y."/>
            <person name="Izuno A."/>
            <person name="Isagi Y."/>
            <person name="Lee S.L."/>
            <person name="Shimizu K.K."/>
        </authorList>
    </citation>
    <scope>NUCLEOTIDE SEQUENCE [LARGE SCALE GENOMIC DNA]</scope>
    <source>
        <strain evidence="4">214</strain>
    </source>
</reference>
<evidence type="ECO:0000256" key="1">
    <source>
        <dbReference type="ARBA" id="ARBA00010407"/>
    </source>
</evidence>